<evidence type="ECO:0000313" key="3">
    <source>
        <dbReference type="Proteomes" id="UP001597314"/>
    </source>
</evidence>
<protein>
    <recommendedName>
        <fullName evidence="4">DUF4175 domain-containing protein</fullName>
    </recommendedName>
</protein>
<keyword evidence="3" id="KW-1185">Reference proteome</keyword>
<feature type="transmembrane region" description="Helical" evidence="1">
    <location>
        <begin position="21"/>
        <end position="45"/>
    </location>
</feature>
<organism evidence="2 3">
    <name type="scientific">Rhodoplanes azumiensis</name>
    <dbReference type="NCBI Taxonomy" id="1897628"/>
    <lineage>
        <taxon>Bacteria</taxon>
        <taxon>Pseudomonadati</taxon>
        <taxon>Pseudomonadota</taxon>
        <taxon>Alphaproteobacteria</taxon>
        <taxon>Hyphomicrobiales</taxon>
        <taxon>Nitrobacteraceae</taxon>
        <taxon>Rhodoplanes</taxon>
    </lineage>
</organism>
<evidence type="ECO:0008006" key="4">
    <source>
        <dbReference type="Google" id="ProtNLM"/>
    </source>
</evidence>
<dbReference type="Proteomes" id="UP001597314">
    <property type="component" value="Unassembled WGS sequence"/>
</dbReference>
<keyword evidence="1" id="KW-1133">Transmembrane helix</keyword>
<keyword evidence="1" id="KW-0812">Transmembrane</keyword>
<proteinExistence type="predicted"/>
<comment type="caution">
    <text evidence="2">The sequence shown here is derived from an EMBL/GenBank/DDBJ whole genome shotgun (WGS) entry which is preliminary data.</text>
</comment>
<keyword evidence="1" id="KW-0472">Membrane</keyword>
<name>A0ABW5AKG2_9BRAD</name>
<dbReference type="RefSeq" id="WP_378478167.1">
    <property type="nucleotide sequence ID" value="NZ_JBHUIW010000013.1"/>
</dbReference>
<reference evidence="3" key="1">
    <citation type="journal article" date="2019" name="Int. J. Syst. Evol. Microbiol.">
        <title>The Global Catalogue of Microorganisms (GCM) 10K type strain sequencing project: providing services to taxonomists for standard genome sequencing and annotation.</title>
        <authorList>
            <consortium name="The Broad Institute Genomics Platform"/>
            <consortium name="The Broad Institute Genome Sequencing Center for Infectious Disease"/>
            <person name="Wu L."/>
            <person name="Ma J."/>
        </authorList>
    </citation>
    <scope>NUCLEOTIDE SEQUENCE [LARGE SCALE GENOMIC DNA]</scope>
    <source>
        <strain evidence="3">CGMCC 1.6774</strain>
    </source>
</reference>
<feature type="transmembrane region" description="Helical" evidence="1">
    <location>
        <begin position="51"/>
        <end position="69"/>
    </location>
</feature>
<sequence length="83" mass="8923">MTAPLRRPVAACRPAGRRDSLARLWAWPIAVAVASTAGLIAALVGDGLLDVVSWLGLGLPVAVSAWFWVRRPKVARRQGRARP</sequence>
<accession>A0ABW5AKG2</accession>
<gene>
    <name evidence="2" type="ORF">ACFSOX_12605</name>
</gene>
<dbReference type="EMBL" id="JBHUIW010000013">
    <property type="protein sequence ID" value="MFD2182995.1"/>
    <property type="molecule type" value="Genomic_DNA"/>
</dbReference>
<evidence type="ECO:0000313" key="2">
    <source>
        <dbReference type="EMBL" id="MFD2182995.1"/>
    </source>
</evidence>
<evidence type="ECO:0000256" key="1">
    <source>
        <dbReference type="SAM" id="Phobius"/>
    </source>
</evidence>